<evidence type="ECO:0000313" key="3">
    <source>
        <dbReference type="Proteomes" id="UP000807353"/>
    </source>
</evidence>
<feature type="domain" description="N-acetyltransferase" evidence="1">
    <location>
        <begin position="53"/>
        <end position="187"/>
    </location>
</feature>
<dbReference type="GO" id="GO:0016747">
    <property type="term" value="F:acyltransferase activity, transferring groups other than amino-acyl groups"/>
    <property type="evidence" value="ECO:0007669"/>
    <property type="project" value="InterPro"/>
</dbReference>
<comment type="caution">
    <text evidence="2">The sequence shown here is derived from an EMBL/GenBank/DDBJ whole genome shotgun (WGS) entry which is preliminary data.</text>
</comment>
<name>A0A9P5YE64_9AGAR</name>
<dbReference type="OrthoDB" id="61113at2759"/>
<proteinExistence type="predicted"/>
<evidence type="ECO:0000313" key="2">
    <source>
        <dbReference type="EMBL" id="KAF9466025.1"/>
    </source>
</evidence>
<accession>A0A9P5YE64</accession>
<dbReference type="InterPro" id="IPR000182">
    <property type="entry name" value="GNAT_dom"/>
</dbReference>
<dbReference type="Gene3D" id="3.40.630.30">
    <property type="match status" value="1"/>
</dbReference>
<dbReference type="Pfam" id="PF13673">
    <property type="entry name" value="Acetyltransf_10"/>
    <property type="match status" value="1"/>
</dbReference>
<organism evidence="2 3">
    <name type="scientific">Collybia nuda</name>
    <dbReference type="NCBI Taxonomy" id="64659"/>
    <lineage>
        <taxon>Eukaryota</taxon>
        <taxon>Fungi</taxon>
        <taxon>Dikarya</taxon>
        <taxon>Basidiomycota</taxon>
        <taxon>Agaricomycotina</taxon>
        <taxon>Agaricomycetes</taxon>
        <taxon>Agaricomycetidae</taxon>
        <taxon>Agaricales</taxon>
        <taxon>Tricholomatineae</taxon>
        <taxon>Clitocybaceae</taxon>
        <taxon>Collybia</taxon>
    </lineage>
</organism>
<gene>
    <name evidence="2" type="ORF">BDZ94DRAFT_284957</name>
</gene>
<dbReference type="CDD" id="cd04301">
    <property type="entry name" value="NAT_SF"/>
    <property type="match status" value="1"/>
</dbReference>
<dbReference type="EMBL" id="MU150244">
    <property type="protein sequence ID" value="KAF9466025.1"/>
    <property type="molecule type" value="Genomic_DNA"/>
</dbReference>
<dbReference type="AlphaFoldDB" id="A0A9P5YE64"/>
<dbReference type="Proteomes" id="UP000807353">
    <property type="component" value="Unassembled WGS sequence"/>
</dbReference>
<dbReference type="InterPro" id="IPR016181">
    <property type="entry name" value="Acyl_CoA_acyltransferase"/>
</dbReference>
<dbReference type="PROSITE" id="PS51186">
    <property type="entry name" value="GNAT"/>
    <property type="match status" value="1"/>
</dbReference>
<protein>
    <recommendedName>
        <fullName evidence="1">N-acetyltransferase domain-containing protein</fullName>
    </recommendedName>
</protein>
<evidence type="ECO:0000259" key="1">
    <source>
        <dbReference type="PROSITE" id="PS51186"/>
    </source>
</evidence>
<sequence length="187" mass="21112">MVFTSIQRIEDVNDKIIDKAADLFYDLMKDELAGISLCGEFYTATEPGSGALVGYAIWMPTGHELLESEAQRKLGFDDFSHRLSDAGKAFFKDTVFYLKYFPDFVNGCLGPTGRRDSWWLHQIMVRTENQRQGVATSLINVVKEKAGKNHQQLALSVTQEANVPVYTNQGFVIRGRSELKSPWVQII</sequence>
<reference evidence="2" key="1">
    <citation type="submission" date="2020-11" db="EMBL/GenBank/DDBJ databases">
        <authorList>
            <consortium name="DOE Joint Genome Institute"/>
            <person name="Ahrendt S."/>
            <person name="Riley R."/>
            <person name="Andreopoulos W."/>
            <person name="Labutti K."/>
            <person name="Pangilinan J."/>
            <person name="Ruiz-Duenas F.J."/>
            <person name="Barrasa J.M."/>
            <person name="Sanchez-Garcia M."/>
            <person name="Camarero S."/>
            <person name="Miyauchi S."/>
            <person name="Serrano A."/>
            <person name="Linde D."/>
            <person name="Babiker R."/>
            <person name="Drula E."/>
            <person name="Ayuso-Fernandez I."/>
            <person name="Pacheco R."/>
            <person name="Padilla G."/>
            <person name="Ferreira P."/>
            <person name="Barriuso J."/>
            <person name="Kellner H."/>
            <person name="Castanera R."/>
            <person name="Alfaro M."/>
            <person name="Ramirez L."/>
            <person name="Pisabarro A.G."/>
            <person name="Kuo A."/>
            <person name="Tritt A."/>
            <person name="Lipzen A."/>
            <person name="He G."/>
            <person name="Yan M."/>
            <person name="Ng V."/>
            <person name="Cullen D."/>
            <person name="Martin F."/>
            <person name="Rosso M.-N."/>
            <person name="Henrissat B."/>
            <person name="Hibbett D."/>
            <person name="Martinez A.T."/>
            <person name="Grigoriev I.V."/>
        </authorList>
    </citation>
    <scope>NUCLEOTIDE SEQUENCE</scope>
    <source>
        <strain evidence="2">CBS 247.69</strain>
    </source>
</reference>
<keyword evidence="3" id="KW-1185">Reference proteome</keyword>
<dbReference type="SUPFAM" id="SSF55729">
    <property type="entry name" value="Acyl-CoA N-acyltransferases (Nat)"/>
    <property type="match status" value="1"/>
</dbReference>